<dbReference type="Proteomes" id="UP000371041">
    <property type="component" value="Chromosome"/>
</dbReference>
<dbReference type="GO" id="GO:0032196">
    <property type="term" value="P:transposition"/>
    <property type="evidence" value="ECO:0007669"/>
    <property type="project" value="TreeGrafter"/>
</dbReference>
<keyword evidence="1" id="KW-0233">DNA recombination</keyword>
<proteinExistence type="predicted"/>
<evidence type="ECO:0000259" key="2">
    <source>
        <dbReference type="PROSITE" id="PS50994"/>
    </source>
</evidence>
<evidence type="ECO:0000313" key="3">
    <source>
        <dbReference type="EMBL" id="QGK72103.1"/>
    </source>
</evidence>
<dbReference type="EMBL" id="CP045929">
    <property type="protein sequence ID" value="QGK72103.1"/>
    <property type="molecule type" value="Genomic_DNA"/>
</dbReference>
<evidence type="ECO:0000256" key="1">
    <source>
        <dbReference type="ARBA" id="ARBA00023172"/>
    </source>
</evidence>
<dbReference type="PANTHER" id="PTHR10948">
    <property type="entry name" value="TRANSPOSASE"/>
    <property type="match status" value="1"/>
</dbReference>
<name>A0A5Q3QCM9_9PSEU</name>
<gene>
    <name evidence="3" type="ORF">GIY23_06965</name>
</gene>
<dbReference type="Gene3D" id="3.30.420.10">
    <property type="entry name" value="Ribonuclease H-like superfamily/Ribonuclease H"/>
    <property type="match status" value="1"/>
</dbReference>
<dbReference type="InterPro" id="IPR051917">
    <property type="entry name" value="Transposase-Integrase"/>
</dbReference>
<dbReference type="InterPro" id="IPR036397">
    <property type="entry name" value="RNaseH_sf"/>
</dbReference>
<dbReference type="InterPro" id="IPR025246">
    <property type="entry name" value="IS30-like_HTH"/>
</dbReference>
<keyword evidence="4" id="KW-1185">Reference proteome</keyword>
<protein>
    <submittedName>
        <fullName evidence="3">IS30 family transposase</fullName>
    </submittedName>
</protein>
<dbReference type="NCBIfam" id="NF033563">
    <property type="entry name" value="transpos_IS30"/>
    <property type="match status" value="1"/>
</dbReference>
<accession>A0A5Q3QCM9</accession>
<dbReference type="GO" id="GO:0006310">
    <property type="term" value="P:DNA recombination"/>
    <property type="evidence" value="ECO:0007669"/>
    <property type="project" value="UniProtKB-KW"/>
</dbReference>
<sequence length="328" mass="36810">MLTGGDREEISRGIAEGVDQAVIAERIERNPSVVSREIRRHGGRAHYRAQVAVRQATSARARPKIRKLDTDPVLREVVTTKLREGCSPDQVAGRLRHERPGQQAWQVSHEAIYTWIYALPTGELARQGIWLRSGRSQRRSRGRARSSGARIVGMRSIEERPAEVADRRVPGHWEGDLVVGKGGKTAMATLVERTSRYTCCVALPDGRHDATTTHDALLSKINDMPSHLLTSLTWDQGSEMARHAALSLAADVDIYFAHPHSPWERGTNENTNRLLREYFPKATDITDHQSYLDTVAEELNNRPRRILDYRTPAEVFTELLTSSLASTD</sequence>
<dbReference type="InterPro" id="IPR053392">
    <property type="entry name" value="Transposase_IS30-like"/>
</dbReference>
<dbReference type="GO" id="GO:0003676">
    <property type="term" value="F:nucleic acid binding"/>
    <property type="evidence" value="ECO:0007669"/>
    <property type="project" value="InterPro"/>
</dbReference>
<feature type="domain" description="Integrase catalytic" evidence="2">
    <location>
        <begin position="157"/>
        <end position="320"/>
    </location>
</feature>
<dbReference type="GO" id="GO:0015074">
    <property type="term" value="P:DNA integration"/>
    <property type="evidence" value="ECO:0007669"/>
    <property type="project" value="InterPro"/>
</dbReference>
<dbReference type="InterPro" id="IPR012337">
    <property type="entry name" value="RNaseH-like_sf"/>
</dbReference>
<dbReference type="InterPro" id="IPR001584">
    <property type="entry name" value="Integrase_cat-core"/>
</dbReference>
<dbReference type="PROSITE" id="PS50994">
    <property type="entry name" value="INTEGRASE"/>
    <property type="match status" value="1"/>
</dbReference>
<dbReference type="PANTHER" id="PTHR10948:SF23">
    <property type="entry name" value="TRANSPOSASE INSI FOR INSERTION SEQUENCE ELEMENT IS30A-RELATED"/>
    <property type="match status" value="1"/>
</dbReference>
<dbReference type="Pfam" id="PF00665">
    <property type="entry name" value="rve"/>
    <property type="match status" value="1"/>
</dbReference>
<dbReference type="SUPFAM" id="SSF53098">
    <property type="entry name" value="Ribonuclease H-like"/>
    <property type="match status" value="1"/>
</dbReference>
<organism evidence="3 4">
    <name type="scientific">Allosaccharopolyspora coralli</name>
    <dbReference type="NCBI Taxonomy" id="2665642"/>
    <lineage>
        <taxon>Bacteria</taxon>
        <taxon>Bacillati</taxon>
        <taxon>Actinomycetota</taxon>
        <taxon>Actinomycetes</taxon>
        <taxon>Pseudonocardiales</taxon>
        <taxon>Pseudonocardiaceae</taxon>
        <taxon>Allosaccharopolyspora</taxon>
    </lineage>
</organism>
<dbReference type="AlphaFoldDB" id="A0A5Q3QCM9"/>
<dbReference type="Pfam" id="PF13936">
    <property type="entry name" value="HTH_38"/>
    <property type="match status" value="1"/>
</dbReference>
<dbReference type="GO" id="GO:0005829">
    <property type="term" value="C:cytosol"/>
    <property type="evidence" value="ECO:0007669"/>
    <property type="project" value="TreeGrafter"/>
</dbReference>
<dbReference type="GO" id="GO:0004803">
    <property type="term" value="F:transposase activity"/>
    <property type="evidence" value="ECO:0007669"/>
    <property type="project" value="TreeGrafter"/>
</dbReference>
<reference evidence="4" key="1">
    <citation type="submission" date="2019-11" db="EMBL/GenBank/DDBJ databases">
        <title>The complete genome sequence of Saccharopolyspora sp. E2A.</title>
        <authorList>
            <person name="Zhang G."/>
        </authorList>
    </citation>
    <scope>NUCLEOTIDE SEQUENCE [LARGE SCALE GENOMIC DNA]</scope>
    <source>
        <strain evidence="4">E2A</strain>
    </source>
</reference>
<dbReference type="KEGG" id="sace:GIY23_06965"/>
<evidence type="ECO:0000313" key="4">
    <source>
        <dbReference type="Proteomes" id="UP000371041"/>
    </source>
</evidence>